<gene>
    <name evidence="1" type="ORF">HUK38_07360</name>
</gene>
<protein>
    <submittedName>
        <fullName evidence="1">Toll/interleukin-1 receptor domain-containing protein</fullName>
    </submittedName>
</protein>
<keyword evidence="1" id="KW-0675">Receptor</keyword>
<proteinExistence type="predicted"/>
<sequence>MFYGFNLTEFNCCGNHNRSQFDIQKSGIKKQLVDLFSSNSAIDAEEVANVIFPTQDCDAFLSHSSRDIKLALEIKARLESINLKVFIDSLVWDSVYELLEAIDNKHCLNQDQQTYDYKKCQASASHIYMILNSALHQMIDKSEAFMFVNTDKSLVKDSTYSVINDKDKTYSAWIHSELHFSKLVERNRPLRMQVEQGIAIESIQRALLAKALQVKHPAPLEHLIPLNESRFNGWVESARRNPQACPLDLLYDHFQPR</sequence>
<evidence type="ECO:0000313" key="1">
    <source>
        <dbReference type="EMBL" id="MBB1126048.1"/>
    </source>
</evidence>
<reference evidence="1 2" key="1">
    <citation type="journal article" date="2020" name="Arch. Microbiol.">
        <title>The genome sequence of the giant phototrophic gammaproteobacterium Thiospirillum jenense gives insight into its physiological properties and phylogenetic relationships.</title>
        <authorList>
            <person name="Imhoff J.F."/>
            <person name="Meyer T.E."/>
            <person name="Kyndt J.A."/>
        </authorList>
    </citation>
    <scope>NUCLEOTIDE SEQUENCE [LARGE SCALE GENOMIC DNA]</scope>
    <source>
        <strain evidence="1 2">DSM 216</strain>
    </source>
</reference>
<name>A0A839HFU3_9GAMM</name>
<dbReference type="RefSeq" id="WP_182583679.1">
    <property type="nucleotide sequence ID" value="NZ_JABVCQ010000013.1"/>
</dbReference>
<keyword evidence="2" id="KW-1185">Reference proteome</keyword>
<dbReference type="AlphaFoldDB" id="A0A839HFU3"/>
<accession>A0A839HFU3</accession>
<dbReference type="EMBL" id="JABVCQ010000013">
    <property type="protein sequence ID" value="MBB1126048.1"/>
    <property type="molecule type" value="Genomic_DNA"/>
</dbReference>
<evidence type="ECO:0000313" key="2">
    <source>
        <dbReference type="Proteomes" id="UP000548632"/>
    </source>
</evidence>
<organism evidence="1 2">
    <name type="scientific">Thiospirillum jenense</name>
    <dbReference type="NCBI Taxonomy" id="1653858"/>
    <lineage>
        <taxon>Bacteria</taxon>
        <taxon>Pseudomonadati</taxon>
        <taxon>Pseudomonadota</taxon>
        <taxon>Gammaproteobacteria</taxon>
        <taxon>Chromatiales</taxon>
        <taxon>Chromatiaceae</taxon>
        <taxon>Thiospirillum</taxon>
    </lineage>
</organism>
<dbReference type="Proteomes" id="UP000548632">
    <property type="component" value="Unassembled WGS sequence"/>
</dbReference>
<comment type="caution">
    <text evidence="1">The sequence shown here is derived from an EMBL/GenBank/DDBJ whole genome shotgun (WGS) entry which is preliminary data.</text>
</comment>